<organism evidence="1 2">
    <name type="scientific">Geotrichum candidum</name>
    <name type="common">Oospora lactis</name>
    <name type="synonym">Dipodascus geotrichum</name>
    <dbReference type="NCBI Taxonomy" id="1173061"/>
    <lineage>
        <taxon>Eukaryota</taxon>
        <taxon>Fungi</taxon>
        <taxon>Dikarya</taxon>
        <taxon>Ascomycota</taxon>
        <taxon>Saccharomycotina</taxon>
        <taxon>Dipodascomycetes</taxon>
        <taxon>Dipodascales</taxon>
        <taxon>Dipodascaceae</taxon>
        <taxon>Geotrichum</taxon>
    </lineage>
</organism>
<comment type="caution">
    <text evidence="1">The sequence shown here is derived from an EMBL/GenBank/DDBJ whole genome shotgun (WGS) entry which is preliminary data.</text>
</comment>
<dbReference type="Gene3D" id="3.80.10.10">
    <property type="entry name" value="Ribonuclease Inhibitor"/>
    <property type="match status" value="1"/>
</dbReference>
<gene>
    <name evidence="1" type="ORF">BN980_GECA04s05460g</name>
</gene>
<sequence length="398" mass="46134">MYYPTRPIPGFEQTAVLFDYFSALKQERHSCNTDGSTSRYASVARRHFHHAAIKLPAEYTLSYVKALWLLYKVQDNDTLEYHRLLNWTYVSAFTALTELVLDMNIFTCFRPMYESCNFDKDHIKSCIRKQLQAEDEGNIKSDAGLERSLDEIADKQDTLISYRESALWRNLVRLIVRQHRNTDGLQRTLLCFKGLFLFGFLDELERHDCLDAVIAITLSYYKGVFSILVRMPKLQRLNFEVQYFVDSALLFFVLKDLHSLEYLNLGFETEFQDPETLKIPRFAQHLRYLSIDDIIFFNPEASTAIIQLYRLEELRLVLIDANVPRAMIKKQNLNYQLPSLKTLICEITIGANYYLLTVFVKQQPMISTVALSLSCELACSPRGLLSSGLFTHVACLCL</sequence>
<dbReference type="AlphaFoldDB" id="A0A0J9X8R5"/>
<proteinExistence type="predicted"/>
<reference evidence="1" key="1">
    <citation type="submission" date="2014-03" db="EMBL/GenBank/DDBJ databases">
        <authorList>
            <person name="Casaregola S."/>
        </authorList>
    </citation>
    <scope>NUCLEOTIDE SEQUENCE [LARGE SCALE GENOMIC DNA]</scope>
    <source>
        <strain evidence="1">CLIB 918</strain>
    </source>
</reference>
<dbReference type="EMBL" id="CCBN010000004">
    <property type="protein sequence ID" value="CDO53170.1"/>
    <property type="molecule type" value="Genomic_DNA"/>
</dbReference>
<keyword evidence="2" id="KW-1185">Reference proteome</keyword>
<dbReference type="Proteomes" id="UP000242525">
    <property type="component" value="Unassembled WGS sequence"/>
</dbReference>
<protein>
    <submittedName>
        <fullName evidence="1">Uncharacterized protein</fullName>
    </submittedName>
</protein>
<evidence type="ECO:0000313" key="2">
    <source>
        <dbReference type="Proteomes" id="UP000242525"/>
    </source>
</evidence>
<name>A0A0J9X8R5_GEOCN</name>
<accession>A0A0J9X8R5</accession>
<dbReference type="SUPFAM" id="SSF52047">
    <property type="entry name" value="RNI-like"/>
    <property type="match status" value="1"/>
</dbReference>
<dbReference type="InterPro" id="IPR032675">
    <property type="entry name" value="LRR_dom_sf"/>
</dbReference>
<evidence type="ECO:0000313" key="1">
    <source>
        <dbReference type="EMBL" id="CDO53170.1"/>
    </source>
</evidence>